<dbReference type="AlphaFoldDB" id="A0A1H1Q489"/>
<dbReference type="RefSeq" id="WP_092285030.1">
    <property type="nucleotide sequence ID" value="NZ_LT629763.1"/>
</dbReference>
<dbReference type="Pfam" id="PF22725">
    <property type="entry name" value="GFO_IDH_MocA_C3"/>
    <property type="match status" value="1"/>
</dbReference>
<organism evidence="3 4">
    <name type="scientific">Halopseudomonas sabulinigri</name>
    <dbReference type="NCBI Taxonomy" id="472181"/>
    <lineage>
        <taxon>Bacteria</taxon>
        <taxon>Pseudomonadati</taxon>
        <taxon>Pseudomonadota</taxon>
        <taxon>Gammaproteobacteria</taxon>
        <taxon>Pseudomonadales</taxon>
        <taxon>Pseudomonadaceae</taxon>
        <taxon>Halopseudomonas</taxon>
    </lineage>
</organism>
<dbReference type="InterPro" id="IPR000683">
    <property type="entry name" value="Gfo/Idh/MocA-like_OxRdtase_N"/>
</dbReference>
<protein>
    <submittedName>
        <fullName evidence="3">Predicted dehydrogenase</fullName>
    </submittedName>
</protein>
<dbReference type="InterPro" id="IPR036291">
    <property type="entry name" value="NAD(P)-bd_dom_sf"/>
</dbReference>
<sequence>MKILFCGLGGIGQRHLRNLRLLLGDTLEVHAYRVRGQRIKLLDNLTVDEGADLEKDYAIQVHHELADALAQQPEAVFICNPNALHVPVALECARAGVPIFMEKPLASDMNGLDELLAEVQKRELLFHVGYNFRFHPGLQRLKALLDDGFFGRLVSVRSEIGEYLPNWHRYEDYRQMYAARADQGGGVILSQIHEMDLIYWYFGLPRSLSTHGGHLSGLEIDVEDSASSLMRFDGERGCFPLLLHQDFVQRPPSRKFRIVGDAGCAEMDLIANRLYVYDEAGELCEQNDFADFNRNDMFLAQARHFLECLANGSKPVVDLVDGMQSLRMALAARRSLREGCEVQLSEVSIHGQR</sequence>
<dbReference type="InterPro" id="IPR055170">
    <property type="entry name" value="GFO_IDH_MocA-like_dom"/>
</dbReference>
<dbReference type="Gene3D" id="3.30.360.10">
    <property type="entry name" value="Dihydrodipicolinate Reductase, domain 2"/>
    <property type="match status" value="1"/>
</dbReference>
<evidence type="ECO:0000259" key="2">
    <source>
        <dbReference type="Pfam" id="PF22725"/>
    </source>
</evidence>
<dbReference type="EMBL" id="LT629763">
    <property type="protein sequence ID" value="SDS18331.1"/>
    <property type="molecule type" value="Genomic_DNA"/>
</dbReference>
<evidence type="ECO:0000313" key="3">
    <source>
        <dbReference type="EMBL" id="SDS18331.1"/>
    </source>
</evidence>
<dbReference type="SUPFAM" id="SSF51735">
    <property type="entry name" value="NAD(P)-binding Rossmann-fold domains"/>
    <property type="match status" value="1"/>
</dbReference>
<dbReference type="Gene3D" id="3.40.50.720">
    <property type="entry name" value="NAD(P)-binding Rossmann-like Domain"/>
    <property type="match status" value="1"/>
</dbReference>
<feature type="domain" description="Gfo/Idh/MocA-like oxidoreductase N-terminal" evidence="1">
    <location>
        <begin position="2"/>
        <end position="130"/>
    </location>
</feature>
<reference evidence="4" key="1">
    <citation type="submission" date="2016-10" db="EMBL/GenBank/DDBJ databases">
        <authorList>
            <person name="Varghese N."/>
            <person name="Submissions S."/>
        </authorList>
    </citation>
    <scope>NUCLEOTIDE SEQUENCE [LARGE SCALE GENOMIC DNA]</scope>
    <source>
        <strain evidence="4">JCM 14963</strain>
    </source>
</reference>
<dbReference type="GO" id="GO:0000166">
    <property type="term" value="F:nucleotide binding"/>
    <property type="evidence" value="ECO:0007669"/>
    <property type="project" value="InterPro"/>
</dbReference>
<gene>
    <name evidence="3" type="ORF">SAMN05216271_1343</name>
</gene>
<name>A0A1H1Q489_9GAMM</name>
<feature type="domain" description="GFO/IDH/MocA-like oxidoreductase" evidence="2">
    <location>
        <begin position="139"/>
        <end position="264"/>
    </location>
</feature>
<dbReference type="Proteomes" id="UP000243413">
    <property type="component" value="Chromosome I"/>
</dbReference>
<dbReference type="OrthoDB" id="9774191at2"/>
<dbReference type="Pfam" id="PF01408">
    <property type="entry name" value="GFO_IDH_MocA"/>
    <property type="match status" value="1"/>
</dbReference>
<dbReference type="STRING" id="472181.SAMN05216271_1343"/>
<evidence type="ECO:0000313" key="4">
    <source>
        <dbReference type="Proteomes" id="UP000243413"/>
    </source>
</evidence>
<evidence type="ECO:0000259" key="1">
    <source>
        <dbReference type="Pfam" id="PF01408"/>
    </source>
</evidence>
<dbReference type="PANTHER" id="PTHR43377:SF1">
    <property type="entry name" value="BILIVERDIN REDUCTASE A"/>
    <property type="match status" value="1"/>
</dbReference>
<dbReference type="SUPFAM" id="SSF55347">
    <property type="entry name" value="Glyceraldehyde-3-phosphate dehydrogenase-like, C-terminal domain"/>
    <property type="match status" value="1"/>
</dbReference>
<dbReference type="PANTHER" id="PTHR43377">
    <property type="entry name" value="BILIVERDIN REDUCTASE A"/>
    <property type="match status" value="1"/>
</dbReference>
<accession>A0A1H1Q489</accession>
<dbReference type="InterPro" id="IPR051450">
    <property type="entry name" value="Gfo/Idh/MocA_Oxidoreductases"/>
</dbReference>
<proteinExistence type="predicted"/>